<protein>
    <submittedName>
        <fullName evidence="6">Alkaline phosphatase family protein</fullName>
    </submittedName>
</protein>
<dbReference type="InterPro" id="IPR052346">
    <property type="entry name" value="O-mannosyl-transferase_TMTC"/>
</dbReference>
<evidence type="ECO:0000256" key="5">
    <source>
        <dbReference type="SAM" id="Phobius"/>
    </source>
</evidence>
<comment type="caution">
    <text evidence="6">The sequence shown here is derived from an EMBL/GenBank/DDBJ whole genome shotgun (WGS) entry which is preliminary data.</text>
</comment>
<sequence>MNRNGKGASKGSIAFVAAIALAIVWFASGMHSLSPESEFGVLRGPSFLGYPRPADGRFAVAPPGLVHLDRYPRDAVVLPLPQAEDALIPGADGSRYGFRGWATVRLRPEAWADIATADQGAGARDLLLAAVREAGAGMDRGVHRNLGTGAFQDELSQRLKVGLAQRGADLRELSLDSLDYLLAVDGRSYPAADTRMLVVGLDGADWVILDPLLAAGRLPNLERLIEGGVRTKLLTISPMLSPVIWTSVVTGVEPSRHGILDFLVQDPAGGNKQPVTSAHRKAATVWEMLGEAGTRTGVVGWWATWPADAVNGYLVSERIAYQLFDFKTDPDDEQGKTWPPELYNEIRTDIVSPDEIPWERTASFFSPDDSSEEDYQGADRELLDSFSTLLASGDSYVGIARRLHEQYSPGFEAVYLEGTDTVGHLFMSFRDPLLPGVSVRRQARFRHVVDRYYEQADRYLGELLAGRGKDWTVMVLSDHGFASDATRPQTADSRIGHGQAASWHRKFGMLILSGRHIVPAASLEQASVYDIAPTILALYGQPVPSSWPGKVLAGAIDPAFLEQNPVRFRTDDPERRAGADAGSGGEGDEDLLKKLRSLGYISSDSESKNSTTARNNSGVALMAEGLFAEAEAEFRTGIEENGEQPTLLVNLGLSVLMQERNDEAGKIFQRAMGYPHAYRVAAHHLARLALERNDLGKAVSLLQSILEREPEAVEIITTLGQALEKQGDPDGAERAWIRAADLDPDIAQPRNHLGNLARSRNDGVEAEKWYLAAIEADPYFMGAYNNLALVYQDRGETGNAIDLYGRALEKAPTNAVVMNNLASLYFATGEMDEADKLWQRAVLAAPEYPSPYNNLAGIRIARGEYDGAEKYLLRALELEPGYGDARVNLALVLRSRGLTDDARQELLAAAADPRARSQALLQQGYLELEDGRYGEGLKLLQEARGRLGDSPALLNVMGEAALRLGRNQEALSYWKRSLELDRSQARLAERVSDLESGS</sequence>
<dbReference type="EMBL" id="JACXWD010000002">
    <property type="protein sequence ID" value="MBD3866740.1"/>
    <property type="molecule type" value="Genomic_DNA"/>
</dbReference>
<feature type="repeat" description="TPR" evidence="3">
    <location>
        <begin position="849"/>
        <end position="882"/>
    </location>
</feature>
<evidence type="ECO:0000256" key="3">
    <source>
        <dbReference type="PROSITE-ProRule" id="PRU00339"/>
    </source>
</evidence>
<dbReference type="Gene3D" id="3.40.720.10">
    <property type="entry name" value="Alkaline Phosphatase, subunit A"/>
    <property type="match status" value="1"/>
</dbReference>
<dbReference type="InterPro" id="IPR017850">
    <property type="entry name" value="Alkaline_phosphatase_core_sf"/>
</dbReference>
<keyword evidence="5" id="KW-0812">Transmembrane</keyword>
<keyword evidence="1" id="KW-0677">Repeat</keyword>
<dbReference type="Proteomes" id="UP000648239">
    <property type="component" value="Unassembled WGS sequence"/>
</dbReference>
<feature type="repeat" description="TPR" evidence="3">
    <location>
        <begin position="781"/>
        <end position="814"/>
    </location>
</feature>
<dbReference type="Pfam" id="PF14559">
    <property type="entry name" value="TPR_19"/>
    <property type="match status" value="2"/>
</dbReference>
<dbReference type="AlphaFoldDB" id="A0A8J6Y414"/>
<feature type="compositionally biased region" description="Basic and acidic residues" evidence="4">
    <location>
        <begin position="568"/>
        <end position="578"/>
    </location>
</feature>
<evidence type="ECO:0000256" key="1">
    <source>
        <dbReference type="ARBA" id="ARBA00022737"/>
    </source>
</evidence>
<organism evidence="6 7">
    <name type="scientific">Candidatus Polarisedimenticola svalbardensis</name>
    <dbReference type="NCBI Taxonomy" id="2886004"/>
    <lineage>
        <taxon>Bacteria</taxon>
        <taxon>Pseudomonadati</taxon>
        <taxon>Acidobacteriota</taxon>
        <taxon>Candidatus Polarisedimenticolia</taxon>
        <taxon>Candidatus Polarisedimenticolales</taxon>
        <taxon>Candidatus Polarisedimenticolaceae</taxon>
        <taxon>Candidatus Polarisedimenticola</taxon>
    </lineage>
</organism>
<dbReference type="Pfam" id="PF01663">
    <property type="entry name" value="Phosphodiest"/>
    <property type="match status" value="1"/>
</dbReference>
<feature type="repeat" description="TPR" evidence="3">
    <location>
        <begin position="951"/>
        <end position="984"/>
    </location>
</feature>
<feature type="region of interest" description="Disordered" evidence="4">
    <location>
        <begin position="565"/>
        <end position="589"/>
    </location>
</feature>
<name>A0A8J6Y414_9BACT</name>
<feature type="transmembrane region" description="Helical" evidence="5">
    <location>
        <begin position="12"/>
        <end position="33"/>
    </location>
</feature>
<dbReference type="PANTHER" id="PTHR44227:SF3">
    <property type="entry name" value="PROTEIN O-MANNOSYL-TRANSFERASE TMTC4"/>
    <property type="match status" value="1"/>
</dbReference>
<keyword evidence="2 3" id="KW-0802">TPR repeat</keyword>
<feature type="repeat" description="TPR" evidence="3">
    <location>
        <begin position="713"/>
        <end position="746"/>
    </location>
</feature>
<dbReference type="SUPFAM" id="SSF48452">
    <property type="entry name" value="TPR-like"/>
    <property type="match status" value="2"/>
</dbReference>
<dbReference type="InterPro" id="IPR019734">
    <property type="entry name" value="TPR_rpt"/>
</dbReference>
<dbReference type="InterPro" id="IPR002591">
    <property type="entry name" value="Phosphodiest/P_Trfase"/>
</dbReference>
<dbReference type="InterPro" id="IPR011990">
    <property type="entry name" value="TPR-like_helical_dom_sf"/>
</dbReference>
<evidence type="ECO:0000256" key="4">
    <source>
        <dbReference type="SAM" id="MobiDB-lite"/>
    </source>
</evidence>
<accession>A0A8J6Y414</accession>
<evidence type="ECO:0000313" key="7">
    <source>
        <dbReference type="Proteomes" id="UP000648239"/>
    </source>
</evidence>
<dbReference type="PANTHER" id="PTHR44227">
    <property type="match status" value="1"/>
</dbReference>
<dbReference type="Pfam" id="PF13432">
    <property type="entry name" value="TPR_16"/>
    <property type="match status" value="2"/>
</dbReference>
<dbReference type="SMART" id="SM00028">
    <property type="entry name" value="TPR"/>
    <property type="match status" value="10"/>
</dbReference>
<keyword evidence="5" id="KW-0472">Membrane</keyword>
<dbReference type="SUPFAM" id="SSF53649">
    <property type="entry name" value="Alkaline phosphatase-like"/>
    <property type="match status" value="1"/>
</dbReference>
<evidence type="ECO:0000313" key="6">
    <source>
        <dbReference type="EMBL" id="MBD3866740.1"/>
    </source>
</evidence>
<evidence type="ECO:0000256" key="2">
    <source>
        <dbReference type="ARBA" id="ARBA00022803"/>
    </source>
</evidence>
<dbReference type="PROSITE" id="PS50005">
    <property type="entry name" value="TPR"/>
    <property type="match status" value="5"/>
</dbReference>
<keyword evidence="5" id="KW-1133">Transmembrane helix</keyword>
<dbReference type="Gene3D" id="1.25.40.10">
    <property type="entry name" value="Tetratricopeptide repeat domain"/>
    <property type="match status" value="2"/>
</dbReference>
<proteinExistence type="predicted"/>
<gene>
    <name evidence="6" type="ORF">IFK94_01325</name>
</gene>
<reference evidence="6 7" key="1">
    <citation type="submission" date="2020-08" db="EMBL/GenBank/DDBJ databases">
        <title>Acidobacteriota in marine sediments use diverse sulfur dissimilation pathways.</title>
        <authorList>
            <person name="Wasmund K."/>
        </authorList>
    </citation>
    <scope>NUCLEOTIDE SEQUENCE [LARGE SCALE GENOMIC DNA]</scope>
    <source>
        <strain evidence="6">MAG AM4</strain>
    </source>
</reference>
<feature type="repeat" description="TPR" evidence="3">
    <location>
        <begin position="815"/>
        <end position="848"/>
    </location>
</feature>